<evidence type="ECO:0000256" key="1">
    <source>
        <dbReference type="ARBA" id="ARBA00022801"/>
    </source>
</evidence>
<feature type="domain" description="Alpha/beta hydrolase fold-3" evidence="2">
    <location>
        <begin position="44"/>
        <end position="157"/>
    </location>
</feature>
<sequence>MAAELANFEGYVNRVIPFKTVDGLELSLDVLYPSTKPSSPRPVVIHYHGGFLVIGDRYAFFPSWLAQACVSRGWIFVTPDYRLIPEVTAHASVEDAVDAYQWVLKSLSSHIGIELGPVVLAGSSAGGFLALTTSVTVTPKPAALVSIYGMLDMANERYLTKGSNIFGLPVFDTTKIKQSLTELKQPVLSAYPYPADPSSDPRMAIIATLHIDALFPDYMTGISGLTEKVINEGVEAIPASHRSLYPLTFGDVGDLPPTVVVHGRNDSAVPAALSEVAVEKLRTAGVSVHSEFPDVGEHGFDRVAGRKLEQETTGELAAPSFQSLRNTLKTLEQMVAKAAARPS</sequence>
<dbReference type="InterPro" id="IPR050300">
    <property type="entry name" value="GDXG_lipolytic_enzyme"/>
</dbReference>
<accession>W9Y4P6</accession>
<dbReference type="EMBL" id="AMGY01000003">
    <property type="protein sequence ID" value="EXJ87473.1"/>
    <property type="molecule type" value="Genomic_DNA"/>
</dbReference>
<dbReference type="GO" id="GO:0016787">
    <property type="term" value="F:hydrolase activity"/>
    <property type="evidence" value="ECO:0007669"/>
    <property type="project" value="UniProtKB-KW"/>
</dbReference>
<dbReference type="PANTHER" id="PTHR48081">
    <property type="entry name" value="AB HYDROLASE SUPERFAMILY PROTEIN C4A8.06C"/>
    <property type="match status" value="1"/>
</dbReference>
<keyword evidence="4" id="KW-1185">Reference proteome</keyword>
<dbReference type="STRING" id="1182542.W9Y4P6"/>
<dbReference type="GeneID" id="19168552"/>
<dbReference type="SUPFAM" id="SSF53474">
    <property type="entry name" value="alpha/beta-Hydrolases"/>
    <property type="match status" value="1"/>
</dbReference>
<dbReference type="RefSeq" id="XP_007732752.1">
    <property type="nucleotide sequence ID" value="XM_007734562.1"/>
</dbReference>
<dbReference type="Pfam" id="PF07859">
    <property type="entry name" value="Abhydrolase_3"/>
    <property type="match status" value="1"/>
</dbReference>
<evidence type="ECO:0000313" key="4">
    <source>
        <dbReference type="Proteomes" id="UP000019478"/>
    </source>
</evidence>
<dbReference type="AlphaFoldDB" id="W9Y4P6"/>
<proteinExistence type="predicted"/>
<comment type="caution">
    <text evidence="3">The sequence shown here is derived from an EMBL/GenBank/DDBJ whole genome shotgun (WGS) entry which is preliminary data.</text>
</comment>
<protein>
    <recommendedName>
        <fullName evidence="2">Alpha/beta hydrolase fold-3 domain-containing protein</fullName>
    </recommendedName>
</protein>
<organism evidence="3 4">
    <name type="scientific">Capronia epimyces CBS 606.96</name>
    <dbReference type="NCBI Taxonomy" id="1182542"/>
    <lineage>
        <taxon>Eukaryota</taxon>
        <taxon>Fungi</taxon>
        <taxon>Dikarya</taxon>
        <taxon>Ascomycota</taxon>
        <taxon>Pezizomycotina</taxon>
        <taxon>Eurotiomycetes</taxon>
        <taxon>Chaetothyriomycetidae</taxon>
        <taxon>Chaetothyriales</taxon>
        <taxon>Herpotrichiellaceae</taxon>
        <taxon>Capronia</taxon>
    </lineage>
</organism>
<dbReference type="Gene3D" id="3.40.50.1820">
    <property type="entry name" value="alpha/beta hydrolase"/>
    <property type="match status" value="1"/>
</dbReference>
<dbReference type="Proteomes" id="UP000019478">
    <property type="component" value="Unassembled WGS sequence"/>
</dbReference>
<dbReference type="InterPro" id="IPR029058">
    <property type="entry name" value="AB_hydrolase_fold"/>
</dbReference>
<dbReference type="PANTHER" id="PTHR48081:SF3">
    <property type="entry name" value="ALPHA_BETA HYDROLASE FOLD-3 DOMAIN-CONTAINING PROTEIN"/>
    <property type="match status" value="1"/>
</dbReference>
<name>W9Y4P6_9EURO</name>
<keyword evidence="1" id="KW-0378">Hydrolase</keyword>
<dbReference type="OrthoDB" id="19653at2759"/>
<reference evidence="3 4" key="1">
    <citation type="submission" date="2013-03" db="EMBL/GenBank/DDBJ databases">
        <title>The Genome Sequence of Capronia epimyces CBS 606.96.</title>
        <authorList>
            <consortium name="The Broad Institute Genomics Platform"/>
            <person name="Cuomo C."/>
            <person name="de Hoog S."/>
            <person name="Gorbushina A."/>
            <person name="Walker B."/>
            <person name="Young S.K."/>
            <person name="Zeng Q."/>
            <person name="Gargeya S."/>
            <person name="Fitzgerald M."/>
            <person name="Haas B."/>
            <person name="Abouelleil A."/>
            <person name="Allen A.W."/>
            <person name="Alvarado L."/>
            <person name="Arachchi H.M."/>
            <person name="Berlin A.M."/>
            <person name="Chapman S.B."/>
            <person name="Gainer-Dewar J."/>
            <person name="Goldberg J."/>
            <person name="Griggs A."/>
            <person name="Gujja S."/>
            <person name="Hansen M."/>
            <person name="Howarth C."/>
            <person name="Imamovic A."/>
            <person name="Ireland A."/>
            <person name="Larimer J."/>
            <person name="McCowan C."/>
            <person name="Murphy C."/>
            <person name="Pearson M."/>
            <person name="Poon T.W."/>
            <person name="Priest M."/>
            <person name="Roberts A."/>
            <person name="Saif S."/>
            <person name="Shea T."/>
            <person name="Sisk P."/>
            <person name="Sykes S."/>
            <person name="Wortman J."/>
            <person name="Nusbaum C."/>
            <person name="Birren B."/>
        </authorList>
    </citation>
    <scope>NUCLEOTIDE SEQUENCE [LARGE SCALE GENOMIC DNA]</scope>
    <source>
        <strain evidence="3 4">CBS 606.96</strain>
    </source>
</reference>
<dbReference type="InterPro" id="IPR013094">
    <property type="entry name" value="AB_hydrolase_3"/>
</dbReference>
<evidence type="ECO:0000259" key="2">
    <source>
        <dbReference type="Pfam" id="PF07859"/>
    </source>
</evidence>
<evidence type="ECO:0000313" key="3">
    <source>
        <dbReference type="EMBL" id="EXJ87473.1"/>
    </source>
</evidence>
<dbReference type="HOGENOM" id="CLU_012494_9_2_1"/>
<gene>
    <name evidence="3" type="ORF">A1O3_04433</name>
</gene>
<dbReference type="eggNOG" id="ENOG502SMWY">
    <property type="taxonomic scope" value="Eukaryota"/>
</dbReference>